<evidence type="ECO:0000256" key="1">
    <source>
        <dbReference type="ARBA" id="ARBA00004141"/>
    </source>
</evidence>
<evidence type="ECO:0000256" key="2">
    <source>
        <dbReference type="ARBA" id="ARBA00022692"/>
    </source>
</evidence>
<evidence type="ECO:0000313" key="8">
    <source>
        <dbReference type="Proteomes" id="UP001454036"/>
    </source>
</evidence>
<keyword evidence="2 5" id="KW-0812">Transmembrane</keyword>
<dbReference type="AlphaFoldDB" id="A0AAV3PEB6"/>
<dbReference type="Pfam" id="PF03124">
    <property type="entry name" value="EXS"/>
    <property type="match status" value="1"/>
</dbReference>
<gene>
    <name evidence="7" type="ORF">LIER_09047</name>
</gene>
<reference evidence="7 8" key="1">
    <citation type="submission" date="2024-01" db="EMBL/GenBank/DDBJ databases">
        <title>The complete chloroplast genome sequence of Lithospermum erythrorhizon: insights into the phylogenetic relationship among Boraginaceae species and the maternal lineages of purple gromwells.</title>
        <authorList>
            <person name="Okada T."/>
            <person name="Watanabe K."/>
        </authorList>
    </citation>
    <scope>NUCLEOTIDE SEQUENCE [LARGE SCALE GENOMIC DNA]</scope>
</reference>
<dbReference type="EMBL" id="BAABME010001510">
    <property type="protein sequence ID" value="GAA0150014.1"/>
    <property type="molecule type" value="Genomic_DNA"/>
</dbReference>
<feature type="domain" description="EXS" evidence="6">
    <location>
        <begin position="32"/>
        <end position="223"/>
    </location>
</feature>
<evidence type="ECO:0000259" key="6">
    <source>
        <dbReference type="PROSITE" id="PS51380"/>
    </source>
</evidence>
<dbReference type="PANTHER" id="PTHR48477">
    <property type="entry name" value="PHOSPHATE TRANSPORTER PHO1"/>
    <property type="match status" value="1"/>
</dbReference>
<comment type="caution">
    <text evidence="7">The sequence shown here is derived from an EMBL/GenBank/DDBJ whole genome shotgun (WGS) entry which is preliminary data.</text>
</comment>
<feature type="transmembrane region" description="Helical" evidence="5">
    <location>
        <begin position="143"/>
        <end position="163"/>
    </location>
</feature>
<keyword evidence="8" id="KW-1185">Reference proteome</keyword>
<evidence type="ECO:0000256" key="4">
    <source>
        <dbReference type="ARBA" id="ARBA00023136"/>
    </source>
</evidence>
<keyword evidence="4 5" id="KW-0472">Membrane</keyword>
<protein>
    <submittedName>
        <fullName evidence="7">Secondary carrier transporter</fullName>
    </submittedName>
</protein>
<name>A0AAV3PEB6_LITER</name>
<proteinExistence type="predicted"/>
<feature type="transmembrane region" description="Helical" evidence="5">
    <location>
        <begin position="94"/>
        <end position="113"/>
    </location>
</feature>
<comment type="subcellular location">
    <subcellularLocation>
        <location evidence="1">Membrane</location>
        <topology evidence="1">Multi-pass membrane protein</topology>
    </subcellularLocation>
</comment>
<evidence type="ECO:0000256" key="3">
    <source>
        <dbReference type="ARBA" id="ARBA00022989"/>
    </source>
</evidence>
<accession>A0AAV3PEB6</accession>
<keyword evidence="3 5" id="KW-1133">Transmembrane helix</keyword>
<dbReference type="InterPro" id="IPR052486">
    <property type="entry name" value="PHO1"/>
</dbReference>
<dbReference type="InterPro" id="IPR004342">
    <property type="entry name" value="EXS_C"/>
</dbReference>
<dbReference type="Proteomes" id="UP001454036">
    <property type="component" value="Unassembled WGS sequence"/>
</dbReference>
<dbReference type="GO" id="GO:0016020">
    <property type="term" value="C:membrane"/>
    <property type="evidence" value="ECO:0007669"/>
    <property type="project" value="UniProtKB-SubCell"/>
</dbReference>
<evidence type="ECO:0000313" key="7">
    <source>
        <dbReference type="EMBL" id="GAA0150014.1"/>
    </source>
</evidence>
<evidence type="ECO:0000256" key="5">
    <source>
        <dbReference type="SAM" id="Phobius"/>
    </source>
</evidence>
<dbReference type="GO" id="GO:0016036">
    <property type="term" value="P:cellular response to phosphate starvation"/>
    <property type="evidence" value="ECO:0007669"/>
    <property type="project" value="InterPro"/>
</dbReference>
<dbReference type="PROSITE" id="PS51380">
    <property type="entry name" value="EXS"/>
    <property type="match status" value="1"/>
</dbReference>
<organism evidence="7 8">
    <name type="scientific">Lithospermum erythrorhizon</name>
    <name type="common">Purple gromwell</name>
    <name type="synonym">Lithospermum officinale var. erythrorhizon</name>
    <dbReference type="NCBI Taxonomy" id="34254"/>
    <lineage>
        <taxon>Eukaryota</taxon>
        <taxon>Viridiplantae</taxon>
        <taxon>Streptophyta</taxon>
        <taxon>Embryophyta</taxon>
        <taxon>Tracheophyta</taxon>
        <taxon>Spermatophyta</taxon>
        <taxon>Magnoliopsida</taxon>
        <taxon>eudicotyledons</taxon>
        <taxon>Gunneridae</taxon>
        <taxon>Pentapetalae</taxon>
        <taxon>asterids</taxon>
        <taxon>lamiids</taxon>
        <taxon>Boraginales</taxon>
        <taxon>Boraginaceae</taxon>
        <taxon>Boraginoideae</taxon>
        <taxon>Lithospermeae</taxon>
        <taxon>Lithospermum</taxon>
    </lineage>
</organism>
<dbReference type="PANTHER" id="PTHR48477:SF1">
    <property type="entry name" value="PHOSPHATE TRANSPORTER PHO1"/>
    <property type="match status" value="1"/>
</dbReference>
<sequence>MYLQIPFLRHLESTTCFFFAGSFKTHQYQMCKTGKIYRELAYVVSFAPYYWRAMQCARRYIDENDVNHLKNLGKYVSAMVAAGFRLTYSRQQSTLWLTSVIVTSTIATIYQLYWDFVMDWGFFNPKSKNKFLRDDLVLKNKRVYYISIALNFFLRLAWVETVMKFNAGMFQSKLLDFLLASLEVIRRGHWNFYRLENEHVNNVGKFRAVKAVPLPFREMDSDG</sequence>